<dbReference type="OrthoDB" id="202203at2759"/>
<evidence type="ECO:0000259" key="5">
    <source>
        <dbReference type="Pfam" id="PF07992"/>
    </source>
</evidence>
<evidence type="ECO:0000313" key="7">
    <source>
        <dbReference type="Proteomes" id="UP000284375"/>
    </source>
</evidence>
<evidence type="ECO:0000256" key="1">
    <source>
        <dbReference type="ARBA" id="ARBA00006442"/>
    </source>
</evidence>
<gene>
    <name evidence="6" type="ORF">VSDG_02681</name>
</gene>
<dbReference type="InterPro" id="IPR036188">
    <property type="entry name" value="FAD/NAD-bd_sf"/>
</dbReference>
<dbReference type="EMBL" id="LJZO01000007">
    <property type="protein sequence ID" value="ROW01107.1"/>
    <property type="molecule type" value="Genomic_DNA"/>
</dbReference>
<organism evidence="6 7">
    <name type="scientific">Cytospora chrysosperma</name>
    <name type="common">Cytospora canker fungus</name>
    <name type="synonym">Sphaeria chrysosperma</name>
    <dbReference type="NCBI Taxonomy" id="252740"/>
    <lineage>
        <taxon>Eukaryota</taxon>
        <taxon>Fungi</taxon>
        <taxon>Dikarya</taxon>
        <taxon>Ascomycota</taxon>
        <taxon>Pezizomycotina</taxon>
        <taxon>Sordariomycetes</taxon>
        <taxon>Sordariomycetidae</taxon>
        <taxon>Diaporthales</taxon>
        <taxon>Cytosporaceae</taxon>
        <taxon>Cytospora</taxon>
    </lineage>
</organism>
<sequence length="379" mass="40130">MANTVVILGGSYAGLHVAHYLLKQKIPDVKVILVSKSSHFYWNMASVRAIVPGQIADEQLFQPLAAALERYPTASYELIVGSADKVDTSARTVLVSPSPLQDGAPPPPRTLTYDQLVVATGSRSTTSSVPWKVLDSHDETVASLGAARERVLSAGHIVVAGAGATGVEVAGELGFEYGGVKEVHLLSGGPSLLDGDSVGPAARAELEKLRVRVRLDARVAGARELPGGRTEVTLVGGETIETDLYLPTMGMRANSEMMDPRYLSDKGYVEVDEFYRVKGVEGEGGVWALGDVVSSPRAGFLYTQKQAAGVGKNVELALHGKQPQKVKLMPIDVLACAVGRSRGAGRMGPVKMLSLMVWLAKGKTLGIQRMPGYIDGSVA</sequence>
<proteinExistence type="inferred from homology"/>
<dbReference type="PRINTS" id="PR00368">
    <property type="entry name" value="FADPNR"/>
</dbReference>
<name>A0A423WCN0_CYTCH</name>
<dbReference type="STRING" id="252740.A0A423WCN0"/>
<keyword evidence="2" id="KW-0285">Flavoprotein</keyword>
<keyword evidence="3" id="KW-0274">FAD</keyword>
<dbReference type="GO" id="GO:0005737">
    <property type="term" value="C:cytoplasm"/>
    <property type="evidence" value="ECO:0007669"/>
    <property type="project" value="TreeGrafter"/>
</dbReference>
<dbReference type="InterPro" id="IPR023753">
    <property type="entry name" value="FAD/NAD-binding_dom"/>
</dbReference>
<dbReference type="GO" id="GO:0050660">
    <property type="term" value="F:flavin adenine dinucleotide binding"/>
    <property type="evidence" value="ECO:0007669"/>
    <property type="project" value="TreeGrafter"/>
</dbReference>
<dbReference type="Proteomes" id="UP000284375">
    <property type="component" value="Unassembled WGS sequence"/>
</dbReference>
<reference evidence="6 7" key="1">
    <citation type="submission" date="2015-09" db="EMBL/GenBank/DDBJ databases">
        <title>Host preference determinants of Valsa canker pathogens revealed by comparative genomics.</title>
        <authorList>
            <person name="Yin Z."/>
            <person name="Huang L."/>
        </authorList>
    </citation>
    <scope>NUCLEOTIDE SEQUENCE [LARGE SCALE GENOMIC DNA]</scope>
    <source>
        <strain evidence="6 7">YSFL</strain>
    </source>
</reference>
<accession>A0A423WCN0</accession>
<comment type="caution">
    <text evidence="6">The sequence shown here is derived from an EMBL/GenBank/DDBJ whole genome shotgun (WGS) entry which is preliminary data.</text>
</comment>
<protein>
    <recommendedName>
        <fullName evidence="5">FAD/NAD(P)-binding domain-containing protein</fullName>
    </recommendedName>
</protein>
<evidence type="ECO:0000256" key="3">
    <source>
        <dbReference type="ARBA" id="ARBA00022827"/>
    </source>
</evidence>
<evidence type="ECO:0000313" key="6">
    <source>
        <dbReference type="EMBL" id="ROW01107.1"/>
    </source>
</evidence>
<dbReference type="PRINTS" id="PR00411">
    <property type="entry name" value="PNDRDTASEI"/>
</dbReference>
<dbReference type="PANTHER" id="PTHR43735">
    <property type="entry name" value="APOPTOSIS-INDUCING FACTOR 1"/>
    <property type="match status" value="1"/>
</dbReference>
<dbReference type="AlphaFoldDB" id="A0A423WCN0"/>
<evidence type="ECO:0000256" key="4">
    <source>
        <dbReference type="ARBA" id="ARBA00023002"/>
    </source>
</evidence>
<keyword evidence="7" id="KW-1185">Reference proteome</keyword>
<comment type="similarity">
    <text evidence="1">Belongs to the FAD-dependent oxidoreductase family.</text>
</comment>
<dbReference type="SUPFAM" id="SSF51905">
    <property type="entry name" value="FAD/NAD(P)-binding domain"/>
    <property type="match status" value="1"/>
</dbReference>
<evidence type="ECO:0000256" key="2">
    <source>
        <dbReference type="ARBA" id="ARBA00022630"/>
    </source>
</evidence>
<feature type="domain" description="FAD/NAD(P)-binding" evidence="5">
    <location>
        <begin position="4"/>
        <end position="296"/>
    </location>
</feature>
<keyword evidence="4" id="KW-0560">Oxidoreductase</keyword>
<dbReference type="Gene3D" id="3.50.50.100">
    <property type="match status" value="1"/>
</dbReference>
<dbReference type="GO" id="GO:0004174">
    <property type="term" value="F:electron-transferring-flavoprotein dehydrogenase activity"/>
    <property type="evidence" value="ECO:0007669"/>
    <property type="project" value="TreeGrafter"/>
</dbReference>
<dbReference type="Pfam" id="PF07992">
    <property type="entry name" value="Pyr_redox_2"/>
    <property type="match status" value="1"/>
</dbReference>
<dbReference type="PANTHER" id="PTHR43735:SF3">
    <property type="entry name" value="FERROPTOSIS SUPPRESSOR PROTEIN 1"/>
    <property type="match status" value="1"/>
</dbReference>